<dbReference type="PANTHER" id="PTHR10515:SF0">
    <property type="entry name" value="THYMIDINE PHOSPHORYLASE"/>
    <property type="match status" value="1"/>
</dbReference>
<dbReference type="InterPro" id="IPR036566">
    <property type="entry name" value="PYNP-like_C_sf"/>
</dbReference>
<dbReference type="Pfam" id="PF00591">
    <property type="entry name" value="Glycos_transf_3"/>
    <property type="match status" value="1"/>
</dbReference>
<evidence type="ECO:0000256" key="2">
    <source>
        <dbReference type="ARBA" id="ARBA00011738"/>
    </source>
</evidence>
<dbReference type="PANTHER" id="PTHR10515">
    <property type="entry name" value="THYMIDINE PHOSPHORYLASE"/>
    <property type="match status" value="1"/>
</dbReference>
<dbReference type="NCBIfam" id="NF004490">
    <property type="entry name" value="PRK05820.1"/>
    <property type="match status" value="1"/>
</dbReference>
<dbReference type="Gene3D" id="1.20.970.10">
    <property type="entry name" value="Transferase, Pyrimidine Nucleoside Phosphorylase, Chain C"/>
    <property type="match status" value="1"/>
</dbReference>
<evidence type="ECO:0000313" key="8">
    <source>
        <dbReference type="EMBL" id="TWW09031.1"/>
    </source>
</evidence>
<dbReference type="GO" id="GO:0006213">
    <property type="term" value="P:pyrimidine nucleoside metabolic process"/>
    <property type="evidence" value="ECO:0007669"/>
    <property type="project" value="InterPro"/>
</dbReference>
<dbReference type="InterPro" id="IPR036320">
    <property type="entry name" value="Glycosyl_Trfase_fam3_N_dom_sf"/>
</dbReference>
<dbReference type="PIRSF" id="PIRSF000478">
    <property type="entry name" value="TP_PyNP"/>
    <property type="match status" value="1"/>
</dbReference>
<dbReference type="AlphaFoldDB" id="A0A5C6M7K6"/>
<dbReference type="GO" id="GO:0006206">
    <property type="term" value="P:pyrimidine nucleobase metabolic process"/>
    <property type="evidence" value="ECO:0007669"/>
    <property type="project" value="InterPro"/>
</dbReference>
<dbReference type="PROSITE" id="PS00647">
    <property type="entry name" value="THYMID_PHOSPHORYLASE"/>
    <property type="match status" value="1"/>
</dbReference>
<dbReference type="InterPro" id="IPR017872">
    <property type="entry name" value="Pyrmidine_PPase_CS"/>
</dbReference>
<dbReference type="NCBIfam" id="TIGR02644">
    <property type="entry name" value="Y_phosphoryl"/>
    <property type="match status" value="1"/>
</dbReference>
<proteinExistence type="inferred from homology"/>
<gene>
    <name evidence="8" type="primary">pyn</name>
    <name evidence="8" type="ORF">E3A20_18400</name>
</gene>
<dbReference type="GO" id="GO:0005829">
    <property type="term" value="C:cytosol"/>
    <property type="evidence" value="ECO:0007669"/>
    <property type="project" value="TreeGrafter"/>
</dbReference>
<dbReference type="SUPFAM" id="SSF54680">
    <property type="entry name" value="Pyrimidine nucleoside phosphorylase C-terminal domain"/>
    <property type="match status" value="1"/>
</dbReference>
<dbReference type="EMBL" id="SRHE01000412">
    <property type="protein sequence ID" value="TWW09031.1"/>
    <property type="molecule type" value="Genomic_DNA"/>
</dbReference>
<feature type="domain" description="Pyrimidine nucleoside phosphorylase C-terminal" evidence="7">
    <location>
        <begin position="339"/>
        <end position="413"/>
    </location>
</feature>
<reference evidence="8 9" key="1">
    <citation type="submission" date="2019-08" db="EMBL/GenBank/DDBJ databases">
        <title>100 year-old enigma solved: identification of Planctomyces bekefii, the type genus and species of the phylum Planctomycetes.</title>
        <authorList>
            <person name="Svetlana D.N."/>
            <person name="Overmann J."/>
        </authorList>
    </citation>
    <scope>NUCLEOTIDE SEQUENCE [LARGE SCALE GENOMIC DNA]</scope>
    <source>
        <strain evidence="8">Phe10_nw2017</strain>
    </source>
</reference>
<keyword evidence="4" id="KW-0328">Glycosyltransferase</keyword>
<dbReference type="SUPFAM" id="SSF52418">
    <property type="entry name" value="Nucleoside phosphorylase/phosphoribosyltransferase catalytic domain"/>
    <property type="match status" value="1"/>
</dbReference>
<dbReference type="SMART" id="SM00941">
    <property type="entry name" value="PYNP_C"/>
    <property type="match status" value="1"/>
</dbReference>
<dbReference type="SUPFAM" id="SSF47648">
    <property type="entry name" value="Nucleoside phosphorylase/phosphoribosyltransferase N-terminal domain"/>
    <property type="match status" value="1"/>
</dbReference>
<dbReference type="FunFam" id="3.40.1030.10:FF:000003">
    <property type="entry name" value="Pyrimidine-nucleoside phosphorylase"/>
    <property type="match status" value="1"/>
</dbReference>
<name>A0A5C6M7K6_9PLAN</name>
<keyword evidence="9" id="KW-1185">Reference proteome</keyword>
<comment type="caution">
    <text evidence="8">The sequence shown here is derived from an EMBL/GenBank/DDBJ whole genome shotgun (WGS) entry which is preliminary data.</text>
</comment>
<dbReference type="InterPro" id="IPR000312">
    <property type="entry name" value="Glycosyl_Trfase_fam3"/>
</dbReference>
<evidence type="ECO:0000256" key="6">
    <source>
        <dbReference type="ARBA" id="ARBA00048550"/>
    </source>
</evidence>
<comment type="catalytic activity">
    <reaction evidence="6">
        <text>thymidine + phosphate = 2-deoxy-alpha-D-ribose 1-phosphate + thymine</text>
        <dbReference type="Rhea" id="RHEA:16037"/>
        <dbReference type="ChEBI" id="CHEBI:17748"/>
        <dbReference type="ChEBI" id="CHEBI:17821"/>
        <dbReference type="ChEBI" id="CHEBI:43474"/>
        <dbReference type="ChEBI" id="CHEBI:57259"/>
        <dbReference type="EC" id="2.4.2.4"/>
    </reaction>
</comment>
<accession>A0A5C6M7K6</accession>
<dbReference type="GO" id="GO:0009032">
    <property type="term" value="F:thymidine phosphorylase activity"/>
    <property type="evidence" value="ECO:0007669"/>
    <property type="project" value="UniProtKB-EC"/>
</dbReference>
<dbReference type="Proteomes" id="UP000321083">
    <property type="component" value="Unassembled WGS sequence"/>
</dbReference>
<comment type="similarity">
    <text evidence="1">Belongs to the thymidine/pyrimidine-nucleoside phosphorylase family.</text>
</comment>
<comment type="subunit">
    <text evidence="2">Homodimer.</text>
</comment>
<dbReference type="InterPro" id="IPR017459">
    <property type="entry name" value="Glycosyl_Trfase_fam3_N_dom"/>
</dbReference>
<reference evidence="8 9" key="2">
    <citation type="submission" date="2019-08" db="EMBL/GenBank/DDBJ databases">
        <authorList>
            <person name="Henke P."/>
        </authorList>
    </citation>
    <scope>NUCLEOTIDE SEQUENCE [LARGE SCALE GENOMIC DNA]</scope>
    <source>
        <strain evidence="8">Phe10_nw2017</strain>
    </source>
</reference>
<dbReference type="Gene3D" id="3.40.1030.10">
    <property type="entry name" value="Nucleoside phosphorylase/phosphoribosyltransferase catalytic domain"/>
    <property type="match status" value="1"/>
</dbReference>
<protein>
    <recommendedName>
        <fullName evidence="3">thymidine phosphorylase</fullName>
        <ecNumber evidence="3">2.4.2.4</ecNumber>
    </recommendedName>
</protein>
<keyword evidence="5" id="KW-0808">Transferase</keyword>
<sequence length="444" mass="47186">MQPASLIAIKRDGLELSDQQIDSFISGVTSGAIPDYQVTAMLMAIFLRGMSPRETAALTAAMLHSGTRLQWPPNGQPVVDKHSTGGLGDKTSLIIAPLLAECGVLVPMLSGRGLGPTGGTLDKLESIPGFRTDLSITELQQQVLQLGCVITGTTAELAPADRRLYALRDVTATVPSIPLITGSIMSKKLAESPHALVLDVKYGSGAFMKTAADAAQLAASLVRTGHSMNVATTALLTDMNQPLGGMCGNALEVLEAVMVMQNHGPPDVRRLSLLLAAQVLVDCKVENTHEAALSRCEGLLQSGAVCERFLRMVEAQHGDPRLPLKIAPATELVATRSGFLSRIRTEQLGYAVIALGGGRQQTKDTIDHSVGLEMLVRIGEQIEAGQPLVRIYSRQPESIHQQILDALELSDTAPSEPLPLIHSRMTISAEQIDQQAVPSLQATG</sequence>
<evidence type="ECO:0000313" key="9">
    <source>
        <dbReference type="Proteomes" id="UP000321083"/>
    </source>
</evidence>
<dbReference type="InterPro" id="IPR018090">
    <property type="entry name" value="Pyrmidine_PPas_bac/euk"/>
</dbReference>
<evidence type="ECO:0000259" key="7">
    <source>
        <dbReference type="SMART" id="SM00941"/>
    </source>
</evidence>
<evidence type="ECO:0000256" key="4">
    <source>
        <dbReference type="ARBA" id="ARBA00022676"/>
    </source>
</evidence>
<dbReference type="Pfam" id="PF02885">
    <property type="entry name" value="Glycos_trans_3N"/>
    <property type="match status" value="1"/>
</dbReference>
<evidence type="ECO:0000256" key="5">
    <source>
        <dbReference type="ARBA" id="ARBA00022679"/>
    </source>
</evidence>
<dbReference type="InterPro" id="IPR000053">
    <property type="entry name" value="Thymidine/pyrmidine_PPase"/>
</dbReference>
<dbReference type="InterPro" id="IPR035902">
    <property type="entry name" value="Nuc_phospho_transferase"/>
</dbReference>
<organism evidence="8 9">
    <name type="scientific">Planctomyces bekefii</name>
    <dbReference type="NCBI Taxonomy" id="1653850"/>
    <lineage>
        <taxon>Bacteria</taxon>
        <taxon>Pseudomonadati</taxon>
        <taxon>Planctomycetota</taxon>
        <taxon>Planctomycetia</taxon>
        <taxon>Planctomycetales</taxon>
        <taxon>Planctomycetaceae</taxon>
        <taxon>Planctomyces</taxon>
    </lineage>
</organism>
<dbReference type="Pfam" id="PF07831">
    <property type="entry name" value="PYNP_C"/>
    <property type="match status" value="1"/>
</dbReference>
<dbReference type="GO" id="GO:0004645">
    <property type="term" value="F:1,4-alpha-oligoglucan phosphorylase activity"/>
    <property type="evidence" value="ECO:0007669"/>
    <property type="project" value="InterPro"/>
</dbReference>
<dbReference type="InterPro" id="IPR013102">
    <property type="entry name" value="PYNP_C"/>
</dbReference>
<dbReference type="Gene3D" id="3.90.1170.30">
    <property type="entry name" value="Pyrimidine nucleoside phosphorylase-like, C-terminal domain"/>
    <property type="match status" value="1"/>
</dbReference>
<dbReference type="EC" id="2.4.2.4" evidence="3"/>
<evidence type="ECO:0000256" key="3">
    <source>
        <dbReference type="ARBA" id="ARBA00011892"/>
    </source>
</evidence>
<evidence type="ECO:0000256" key="1">
    <source>
        <dbReference type="ARBA" id="ARBA00006915"/>
    </source>
</evidence>